<reference evidence="2 4" key="1">
    <citation type="submission" date="2015-07" db="EMBL/GenBank/DDBJ databases">
        <title>Draft Genome Sequence of Streptomyces antibioticus, IMRU 3720 reveals insights in the evolution of actinomycin biosynthetic gene clusters in Streptomyces.</title>
        <authorList>
            <person name="Crnovcic I."/>
            <person name="Ruckert C."/>
            <person name="Kalinowksi J."/>
            <person name="Keller U."/>
        </authorList>
    </citation>
    <scope>NUCLEOTIDE SEQUENCE [LARGE SCALE GENOMIC DNA]</scope>
    <source>
        <strain evidence="2 4">DSM 41481</strain>
    </source>
</reference>
<evidence type="ECO:0000313" key="4">
    <source>
        <dbReference type="Proteomes" id="UP000190306"/>
    </source>
</evidence>
<keyword evidence="4" id="KW-1185">Reference proteome</keyword>
<evidence type="ECO:0000313" key="5">
    <source>
        <dbReference type="Proteomes" id="UP000502504"/>
    </source>
</evidence>
<dbReference type="EMBL" id="CP050692">
    <property type="protein sequence ID" value="QIT46718.1"/>
    <property type="molecule type" value="Genomic_DNA"/>
</dbReference>
<feature type="transmembrane region" description="Helical" evidence="1">
    <location>
        <begin position="127"/>
        <end position="149"/>
    </location>
</feature>
<feature type="transmembrane region" description="Helical" evidence="1">
    <location>
        <begin position="12"/>
        <end position="32"/>
    </location>
</feature>
<keyword evidence="1" id="KW-0812">Transmembrane</keyword>
<dbReference type="AlphaFoldDB" id="A0AAE7CNF9"/>
<name>A0AAE7CNF9_STRAT</name>
<dbReference type="Proteomes" id="UP000190306">
    <property type="component" value="Chromosome"/>
</dbReference>
<evidence type="ECO:0000313" key="2">
    <source>
        <dbReference type="EMBL" id="OOQ48580.1"/>
    </source>
</evidence>
<accession>A0AAE7CNF9</accession>
<sequence length="159" mass="16544">MNVNGIRTVGLLGAGVLMLLAGGGVIAVGAGAPGLDTRTFTRISCNEKHTAKGGTVWHCFGMTAAQIEAAEEQQRQAREDALRGSYPDLEPVPRTRLTFVDHDGRQDPAEVTATRVGSRWIAHAPGVVATGVALLAVGAGVAAASVVRLRATRPPAEQR</sequence>
<evidence type="ECO:0000256" key="1">
    <source>
        <dbReference type="SAM" id="Phobius"/>
    </source>
</evidence>
<protein>
    <submittedName>
        <fullName evidence="3">Uncharacterized protein</fullName>
    </submittedName>
</protein>
<dbReference type="RefSeq" id="WP_078634863.1">
    <property type="nucleotide sequence ID" value="NZ_CP050692.1"/>
</dbReference>
<reference evidence="3 5" key="2">
    <citation type="submission" date="2020-03" db="EMBL/GenBank/DDBJ databases">
        <title>Is there a link between lipid content and antibiotic production in Streptomyces?</title>
        <authorList>
            <person name="David M."/>
            <person name="Lejeune C."/>
            <person name="Abreu S."/>
            <person name="Thibessard A."/>
            <person name="Leblond P."/>
            <person name="Chaminade P."/>
            <person name="Virolle M.-J."/>
        </authorList>
    </citation>
    <scope>NUCLEOTIDE SEQUENCE [LARGE SCALE GENOMIC DNA]</scope>
    <source>
        <strain evidence="3 5">DSM 41481</strain>
    </source>
</reference>
<dbReference type="EMBL" id="LHQL01000013">
    <property type="protein sequence ID" value="OOQ48580.1"/>
    <property type="molecule type" value="Genomic_DNA"/>
</dbReference>
<dbReference type="Proteomes" id="UP000502504">
    <property type="component" value="Chromosome"/>
</dbReference>
<organism evidence="3 5">
    <name type="scientific">Streptomyces antibioticus</name>
    <dbReference type="NCBI Taxonomy" id="1890"/>
    <lineage>
        <taxon>Bacteria</taxon>
        <taxon>Bacillati</taxon>
        <taxon>Actinomycetota</taxon>
        <taxon>Actinomycetes</taxon>
        <taxon>Kitasatosporales</taxon>
        <taxon>Streptomycetaceae</taxon>
        <taxon>Streptomyces</taxon>
    </lineage>
</organism>
<evidence type="ECO:0000313" key="3">
    <source>
        <dbReference type="EMBL" id="QIT46718.1"/>
    </source>
</evidence>
<proteinExistence type="predicted"/>
<gene>
    <name evidence="2" type="ORF">AFM16_26535</name>
    <name evidence="3" type="ORF">HCX60_26995</name>
</gene>
<keyword evidence="1" id="KW-1133">Transmembrane helix</keyword>
<keyword evidence="1" id="KW-0472">Membrane</keyword>